<organism evidence="2 3">
    <name type="scientific">Parolsenella catena</name>
    <dbReference type="NCBI Taxonomy" id="2003188"/>
    <lineage>
        <taxon>Bacteria</taxon>
        <taxon>Bacillati</taxon>
        <taxon>Actinomycetota</taxon>
        <taxon>Coriobacteriia</taxon>
        <taxon>Coriobacteriales</taxon>
        <taxon>Atopobiaceae</taxon>
        <taxon>Parolsenella</taxon>
    </lineage>
</organism>
<name>A0A3G9JYF0_9ACTN</name>
<protein>
    <recommendedName>
        <fullName evidence="1">HTH marR-type domain-containing protein</fullName>
    </recommendedName>
</protein>
<dbReference type="InterPro" id="IPR036388">
    <property type="entry name" value="WH-like_DNA-bd_sf"/>
</dbReference>
<keyword evidence="3" id="KW-1185">Reference proteome</keyword>
<dbReference type="SMART" id="SM00347">
    <property type="entry name" value="HTH_MARR"/>
    <property type="match status" value="1"/>
</dbReference>
<dbReference type="InterPro" id="IPR011991">
    <property type="entry name" value="ArsR-like_HTH"/>
</dbReference>
<gene>
    <name evidence="2" type="ORF">Pcatena_11140</name>
</gene>
<dbReference type="AlphaFoldDB" id="A0A3G9JYF0"/>
<dbReference type="PANTHER" id="PTHR33164">
    <property type="entry name" value="TRANSCRIPTIONAL REGULATOR, MARR FAMILY"/>
    <property type="match status" value="1"/>
</dbReference>
<dbReference type="SUPFAM" id="SSF46785">
    <property type="entry name" value="Winged helix' DNA-binding domain"/>
    <property type="match status" value="2"/>
</dbReference>
<dbReference type="InterPro" id="IPR000835">
    <property type="entry name" value="HTH_MarR-typ"/>
</dbReference>
<reference evidence="3" key="1">
    <citation type="submission" date="2018-11" db="EMBL/GenBank/DDBJ databases">
        <title>Comparative genomics of Parolsenella catena and Libanicoccus massiliensis: Reclassification of Libanicoccus massiliensis as Parolsenella massiliensis comb. nov.</title>
        <authorList>
            <person name="Sakamoto M."/>
            <person name="Ikeyama N."/>
            <person name="Murakami T."/>
            <person name="Mori H."/>
            <person name="Yuki M."/>
            <person name="Ohkuma M."/>
        </authorList>
    </citation>
    <scope>NUCLEOTIDE SEQUENCE [LARGE SCALE GENOMIC DNA]</scope>
    <source>
        <strain evidence="3">JCM 31932</strain>
    </source>
</reference>
<dbReference type="InterPro" id="IPR039422">
    <property type="entry name" value="MarR/SlyA-like"/>
</dbReference>
<dbReference type="GO" id="GO:0003700">
    <property type="term" value="F:DNA-binding transcription factor activity"/>
    <property type="evidence" value="ECO:0007669"/>
    <property type="project" value="InterPro"/>
</dbReference>
<sequence length="229" mass="24902">MKVCEYLSVRRAFGLVRQSTPASGRVTFDELGIMCHLANVGKPLRTSEIAEHQGVLRPTMTHRAWHLSELGLIERRMGRTDRRSVCCSLTDAGVSEVRRIVTGVCRNITAGMPLCRCTPRRMSLIIDECARATVSSADMVLMALADTADNERGRTVSELVSYLGLLQPTVSMAVSSLEKAGLAGRSEPDARGIAGVCLADAGRRRARQVEEQLESLRVGHARANSPSVL</sequence>
<dbReference type="Pfam" id="PF12802">
    <property type="entry name" value="MarR_2"/>
    <property type="match status" value="1"/>
</dbReference>
<dbReference type="Gene3D" id="1.10.10.10">
    <property type="entry name" value="Winged helix-like DNA-binding domain superfamily/Winged helix DNA-binding domain"/>
    <property type="match status" value="2"/>
</dbReference>
<feature type="domain" description="HTH marR-type" evidence="1">
    <location>
        <begin position="18"/>
        <end position="122"/>
    </location>
</feature>
<dbReference type="CDD" id="cd00090">
    <property type="entry name" value="HTH_ARSR"/>
    <property type="match status" value="1"/>
</dbReference>
<evidence type="ECO:0000313" key="3">
    <source>
        <dbReference type="Proteomes" id="UP000273154"/>
    </source>
</evidence>
<dbReference type="InterPro" id="IPR036390">
    <property type="entry name" value="WH_DNA-bd_sf"/>
</dbReference>
<evidence type="ECO:0000259" key="1">
    <source>
        <dbReference type="SMART" id="SM00347"/>
    </source>
</evidence>
<evidence type="ECO:0000313" key="2">
    <source>
        <dbReference type="EMBL" id="BBH50527.1"/>
    </source>
</evidence>
<dbReference type="PANTHER" id="PTHR33164:SF43">
    <property type="entry name" value="HTH-TYPE TRANSCRIPTIONAL REPRESSOR YETL"/>
    <property type="match status" value="1"/>
</dbReference>
<dbReference type="GO" id="GO:0006950">
    <property type="term" value="P:response to stress"/>
    <property type="evidence" value="ECO:0007669"/>
    <property type="project" value="TreeGrafter"/>
</dbReference>
<proteinExistence type="predicted"/>
<accession>A0A3G9JYF0</accession>
<dbReference type="KEGG" id="pcat:Pcatena_11140"/>
<dbReference type="EMBL" id="AP019367">
    <property type="protein sequence ID" value="BBH50527.1"/>
    <property type="molecule type" value="Genomic_DNA"/>
</dbReference>
<dbReference type="Proteomes" id="UP000273154">
    <property type="component" value="Chromosome"/>
</dbReference>